<dbReference type="PROSITE" id="PS51192">
    <property type="entry name" value="HELICASE_ATP_BIND_1"/>
    <property type="match status" value="1"/>
</dbReference>
<evidence type="ECO:0000313" key="6">
    <source>
        <dbReference type="EMBL" id="CAI3985337.1"/>
    </source>
</evidence>
<reference evidence="7" key="2">
    <citation type="submission" date="2024-04" db="EMBL/GenBank/DDBJ databases">
        <authorList>
            <person name="Chen Y."/>
            <person name="Shah S."/>
            <person name="Dougan E. K."/>
            <person name="Thang M."/>
            <person name="Chan C."/>
        </authorList>
    </citation>
    <scope>NUCLEOTIDE SEQUENCE [LARGE SCALE GENOMIC DNA]</scope>
</reference>
<dbReference type="PANTHER" id="PTHR12131">
    <property type="entry name" value="ATP-DEPENDENT RNA AND DNA HELICASE"/>
    <property type="match status" value="1"/>
</dbReference>
<gene>
    <name evidence="6" type="ORF">C1SCF055_LOCUS12796</name>
</gene>
<sequence>MRHSPGTWQPWAIGQVARDGRVRQHGRLKFGNVVTVIPVLALPQLRRRHARQSRALRGVAQVDVIYSCLSMEAAEKLQTLHGLETPELQAEAIFRLFPYVLDPPQQNAGMELSRGKDVMCCLPTGSGKTALAVFAAWQALMRGGRLIYTSPLKALSAQKRREFATIFGFEAVGLVTGDHCIIPDAPLVVMTTEILRNKLYPGKAPVFTEPELPLMVVLDELHWISDPSRGRAWEEIIINSPEWMQFLGLSGSVGGDPQKFCDWMSSIRCRACSLVRSQFRPVPLHFYMMMRSSGEPRRQRCFRLWSEKVDEHDEHVSQDVPEIHPKLQATREQAEPV</sequence>
<dbReference type="GO" id="GO:0070478">
    <property type="term" value="P:nuclear-transcribed mRNA catabolic process, 3'-5' exonucleolytic nonsense-mediated decay"/>
    <property type="evidence" value="ECO:0007669"/>
    <property type="project" value="TreeGrafter"/>
</dbReference>
<dbReference type="AlphaFoldDB" id="A0A9P1C4G9"/>
<dbReference type="EMBL" id="CAMXCT020000980">
    <property type="protein sequence ID" value="CAL1138712.1"/>
    <property type="molecule type" value="Genomic_DNA"/>
</dbReference>
<evidence type="ECO:0000256" key="3">
    <source>
        <dbReference type="ARBA" id="ARBA00022806"/>
    </source>
</evidence>
<evidence type="ECO:0000256" key="4">
    <source>
        <dbReference type="ARBA" id="ARBA00022840"/>
    </source>
</evidence>
<proteinExistence type="predicted"/>
<dbReference type="InterPro" id="IPR027417">
    <property type="entry name" value="P-loop_NTPase"/>
</dbReference>
<dbReference type="InterPro" id="IPR050699">
    <property type="entry name" value="RNA-DNA_Helicase"/>
</dbReference>
<dbReference type="GO" id="GO:0003676">
    <property type="term" value="F:nucleic acid binding"/>
    <property type="evidence" value="ECO:0007669"/>
    <property type="project" value="InterPro"/>
</dbReference>
<dbReference type="GO" id="GO:0005524">
    <property type="term" value="F:ATP binding"/>
    <property type="evidence" value="ECO:0007669"/>
    <property type="project" value="UniProtKB-KW"/>
</dbReference>
<keyword evidence="1" id="KW-0547">Nucleotide-binding</keyword>
<dbReference type="GO" id="GO:0055087">
    <property type="term" value="C:Ski complex"/>
    <property type="evidence" value="ECO:0007669"/>
    <property type="project" value="TreeGrafter"/>
</dbReference>
<name>A0A9P1C4G9_9DINO</name>
<dbReference type="EMBL" id="CAMXCT030000980">
    <property type="protein sequence ID" value="CAL4772649.1"/>
    <property type="molecule type" value="Genomic_DNA"/>
</dbReference>
<accession>A0A9P1C4G9</accession>
<keyword evidence="4" id="KW-0067">ATP-binding</keyword>
<dbReference type="GO" id="GO:0004386">
    <property type="term" value="F:helicase activity"/>
    <property type="evidence" value="ECO:0007669"/>
    <property type="project" value="UniProtKB-KW"/>
</dbReference>
<dbReference type="SMART" id="SM00487">
    <property type="entry name" value="DEXDc"/>
    <property type="match status" value="1"/>
</dbReference>
<dbReference type="SUPFAM" id="SSF52540">
    <property type="entry name" value="P-loop containing nucleoside triphosphate hydrolases"/>
    <property type="match status" value="1"/>
</dbReference>
<reference evidence="6" key="1">
    <citation type="submission" date="2022-10" db="EMBL/GenBank/DDBJ databases">
        <authorList>
            <person name="Chen Y."/>
            <person name="Dougan E. K."/>
            <person name="Chan C."/>
            <person name="Rhodes N."/>
            <person name="Thang M."/>
        </authorList>
    </citation>
    <scope>NUCLEOTIDE SEQUENCE</scope>
</reference>
<dbReference type="GO" id="GO:0016787">
    <property type="term" value="F:hydrolase activity"/>
    <property type="evidence" value="ECO:0007669"/>
    <property type="project" value="UniProtKB-KW"/>
</dbReference>
<dbReference type="EMBL" id="CAMXCT010000980">
    <property type="protein sequence ID" value="CAI3985337.1"/>
    <property type="molecule type" value="Genomic_DNA"/>
</dbReference>
<dbReference type="Gene3D" id="3.40.50.300">
    <property type="entry name" value="P-loop containing nucleotide triphosphate hydrolases"/>
    <property type="match status" value="1"/>
</dbReference>
<protein>
    <submittedName>
        <fullName evidence="8">DExH-box ATP-dependent RNA helicase DExH15 chloroplastic (ATP-dependent RNA helicase ISE2) (Protei n EMBRYO DEFECTIVE 25) (Protein INCREASED SIZE EXCLUSION LIMIT 2) (Protein PIGMENT DEFECTIVE 317)</fullName>
    </submittedName>
</protein>
<organism evidence="6">
    <name type="scientific">Cladocopium goreaui</name>
    <dbReference type="NCBI Taxonomy" id="2562237"/>
    <lineage>
        <taxon>Eukaryota</taxon>
        <taxon>Sar</taxon>
        <taxon>Alveolata</taxon>
        <taxon>Dinophyceae</taxon>
        <taxon>Suessiales</taxon>
        <taxon>Symbiodiniaceae</taxon>
        <taxon>Cladocopium</taxon>
    </lineage>
</organism>
<comment type="caution">
    <text evidence="6">The sequence shown here is derived from an EMBL/GenBank/DDBJ whole genome shotgun (WGS) entry which is preliminary data.</text>
</comment>
<evidence type="ECO:0000259" key="5">
    <source>
        <dbReference type="PROSITE" id="PS51192"/>
    </source>
</evidence>
<dbReference type="Pfam" id="PF00270">
    <property type="entry name" value="DEAD"/>
    <property type="match status" value="1"/>
</dbReference>
<keyword evidence="2" id="KW-0378">Hydrolase</keyword>
<evidence type="ECO:0000313" key="7">
    <source>
        <dbReference type="EMBL" id="CAL1138712.1"/>
    </source>
</evidence>
<evidence type="ECO:0000313" key="9">
    <source>
        <dbReference type="Proteomes" id="UP001152797"/>
    </source>
</evidence>
<evidence type="ECO:0000256" key="1">
    <source>
        <dbReference type="ARBA" id="ARBA00022741"/>
    </source>
</evidence>
<evidence type="ECO:0000256" key="2">
    <source>
        <dbReference type="ARBA" id="ARBA00022801"/>
    </source>
</evidence>
<dbReference type="PANTHER" id="PTHR12131:SF1">
    <property type="entry name" value="ATP-DEPENDENT RNA HELICASE SUPV3L1, MITOCHONDRIAL-RELATED"/>
    <property type="match status" value="1"/>
</dbReference>
<evidence type="ECO:0000313" key="8">
    <source>
        <dbReference type="EMBL" id="CAL4772649.1"/>
    </source>
</evidence>
<keyword evidence="9" id="KW-1185">Reference proteome</keyword>
<dbReference type="InterPro" id="IPR014001">
    <property type="entry name" value="Helicase_ATP-bd"/>
</dbReference>
<dbReference type="InterPro" id="IPR011545">
    <property type="entry name" value="DEAD/DEAH_box_helicase_dom"/>
</dbReference>
<dbReference type="Proteomes" id="UP001152797">
    <property type="component" value="Unassembled WGS sequence"/>
</dbReference>
<dbReference type="OrthoDB" id="64767at2759"/>
<keyword evidence="3 8" id="KW-0347">Helicase</keyword>
<feature type="domain" description="Helicase ATP-binding" evidence="5">
    <location>
        <begin position="109"/>
        <end position="271"/>
    </location>
</feature>